<accession>A0A1W0XEZ4</accession>
<evidence type="ECO:0000256" key="4">
    <source>
        <dbReference type="ARBA" id="ARBA00023157"/>
    </source>
</evidence>
<evidence type="ECO:0000256" key="5">
    <source>
        <dbReference type="PROSITE-ProRule" id="PRU00500"/>
    </source>
</evidence>
<feature type="domain" description="Thyroglobulin type-1" evidence="7">
    <location>
        <begin position="161"/>
        <end position="225"/>
    </location>
</feature>
<evidence type="ECO:0000256" key="1">
    <source>
        <dbReference type="ARBA" id="ARBA00004613"/>
    </source>
</evidence>
<name>A0A1W0XEZ4_HYPEX</name>
<dbReference type="OrthoDB" id="1725934at2759"/>
<dbReference type="CDD" id="cd00191">
    <property type="entry name" value="TY"/>
    <property type="match status" value="1"/>
</dbReference>
<dbReference type="EMBL" id="MTYJ01000001">
    <property type="protein sequence ID" value="OQV25968.1"/>
    <property type="molecule type" value="Genomic_DNA"/>
</dbReference>
<comment type="subcellular location">
    <subcellularLocation>
        <location evidence="1">Secreted</location>
    </subcellularLocation>
</comment>
<dbReference type="PANTHER" id="PTHR12352">
    <property type="entry name" value="SECRETED MODULAR CALCIUM-BINDING PROTEIN"/>
    <property type="match status" value="1"/>
</dbReference>
<dbReference type="PROSITE" id="PS51162">
    <property type="entry name" value="THYROGLOBULIN_1_2"/>
    <property type="match status" value="2"/>
</dbReference>
<dbReference type="InterPro" id="IPR000716">
    <property type="entry name" value="Thyroglobulin_1"/>
</dbReference>
<dbReference type="GO" id="GO:0005615">
    <property type="term" value="C:extracellular space"/>
    <property type="evidence" value="ECO:0007669"/>
    <property type="project" value="TreeGrafter"/>
</dbReference>
<organism evidence="8 9">
    <name type="scientific">Hypsibius exemplaris</name>
    <name type="common">Freshwater tardigrade</name>
    <dbReference type="NCBI Taxonomy" id="2072580"/>
    <lineage>
        <taxon>Eukaryota</taxon>
        <taxon>Metazoa</taxon>
        <taxon>Ecdysozoa</taxon>
        <taxon>Tardigrada</taxon>
        <taxon>Eutardigrada</taxon>
        <taxon>Parachela</taxon>
        <taxon>Hypsibioidea</taxon>
        <taxon>Hypsibiidae</taxon>
        <taxon>Hypsibius</taxon>
    </lineage>
</organism>
<keyword evidence="4 5" id="KW-1015">Disulfide bond</keyword>
<feature type="chain" id="PRO_5010690557" description="Thyroglobulin type-1 domain-containing protein" evidence="6">
    <location>
        <begin position="20"/>
        <end position="226"/>
    </location>
</feature>
<gene>
    <name evidence="8" type="ORF">BV898_00106</name>
</gene>
<keyword evidence="9" id="KW-1185">Reference proteome</keyword>
<dbReference type="Gene3D" id="4.10.800.10">
    <property type="entry name" value="Thyroglobulin type-1"/>
    <property type="match status" value="2"/>
</dbReference>
<evidence type="ECO:0000313" key="8">
    <source>
        <dbReference type="EMBL" id="OQV25968.1"/>
    </source>
</evidence>
<dbReference type="PROSITE" id="PS00484">
    <property type="entry name" value="THYROGLOBULIN_1_1"/>
    <property type="match status" value="2"/>
</dbReference>
<sequence length="226" mass="24950">MGALSQNTAILLAITICWALTVCDAVVSIPAGPLKSRNCTEHLNSLKDSSGKIAGDETWIPKCDADGTYADTQMKRKSGLKFCVSKDGNILVAPQRSLSACDCPRKRFEKFQTGNFDGYIHRCDTDFTYAVLQFNPLTNATLCLMKEGDVIEAYSGPQIVACKCPRTWYEAKTSPLPDRYTPQCHPDGTFKLIQCHRGRGCWCANSEGEQISKILPETQADRLPCQ</sequence>
<dbReference type="GO" id="GO:0005604">
    <property type="term" value="C:basement membrane"/>
    <property type="evidence" value="ECO:0007669"/>
    <property type="project" value="TreeGrafter"/>
</dbReference>
<dbReference type="SUPFAM" id="SSF57610">
    <property type="entry name" value="Thyroglobulin type-1 domain"/>
    <property type="match status" value="2"/>
</dbReference>
<dbReference type="AlphaFoldDB" id="A0A1W0XEZ4"/>
<reference evidence="9" key="1">
    <citation type="submission" date="2017-01" db="EMBL/GenBank/DDBJ databases">
        <title>Comparative genomics of anhydrobiosis in the tardigrade Hypsibius dujardini.</title>
        <authorList>
            <person name="Yoshida Y."/>
            <person name="Koutsovoulos G."/>
            <person name="Laetsch D."/>
            <person name="Stevens L."/>
            <person name="Kumar S."/>
            <person name="Horikawa D."/>
            <person name="Ishino K."/>
            <person name="Komine S."/>
            <person name="Tomita M."/>
            <person name="Blaxter M."/>
            <person name="Arakawa K."/>
        </authorList>
    </citation>
    <scope>NUCLEOTIDE SEQUENCE [LARGE SCALE GENOMIC DNA]</scope>
    <source>
        <strain evidence="9">Z151</strain>
    </source>
</reference>
<evidence type="ECO:0000256" key="3">
    <source>
        <dbReference type="ARBA" id="ARBA00022737"/>
    </source>
</evidence>
<evidence type="ECO:0000259" key="7">
    <source>
        <dbReference type="PROSITE" id="PS51162"/>
    </source>
</evidence>
<dbReference type="GO" id="GO:0007160">
    <property type="term" value="P:cell-matrix adhesion"/>
    <property type="evidence" value="ECO:0007669"/>
    <property type="project" value="TreeGrafter"/>
</dbReference>
<keyword evidence="2" id="KW-0964">Secreted</keyword>
<dbReference type="InterPro" id="IPR051950">
    <property type="entry name" value="Dev_reg/Prot_inhib"/>
</dbReference>
<keyword evidence="6" id="KW-0732">Signal</keyword>
<comment type="caution">
    <text evidence="5">Lacks conserved residue(s) required for the propagation of feature annotation.</text>
</comment>
<protein>
    <recommendedName>
        <fullName evidence="7">Thyroglobulin type-1 domain-containing protein</fullName>
    </recommendedName>
</protein>
<feature type="disulfide bond" evidence="5">
    <location>
        <begin position="83"/>
        <end position="103"/>
    </location>
</feature>
<dbReference type="Proteomes" id="UP000192578">
    <property type="component" value="Unassembled WGS sequence"/>
</dbReference>
<comment type="caution">
    <text evidence="8">The sequence shown here is derived from an EMBL/GenBank/DDBJ whole genome shotgun (WGS) entry which is preliminary data.</text>
</comment>
<feature type="signal peptide" evidence="6">
    <location>
        <begin position="1"/>
        <end position="19"/>
    </location>
</feature>
<dbReference type="Pfam" id="PF00086">
    <property type="entry name" value="Thyroglobulin_1"/>
    <property type="match status" value="2"/>
</dbReference>
<keyword evidence="3" id="KW-0677">Repeat</keyword>
<dbReference type="InterPro" id="IPR036857">
    <property type="entry name" value="Thyroglobulin_1_sf"/>
</dbReference>
<dbReference type="SMART" id="SM00211">
    <property type="entry name" value="TY"/>
    <property type="match status" value="2"/>
</dbReference>
<proteinExistence type="predicted"/>
<evidence type="ECO:0000256" key="6">
    <source>
        <dbReference type="SAM" id="SignalP"/>
    </source>
</evidence>
<evidence type="ECO:0000256" key="2">
    <source>
        <dbReference type="ARBA" id="ARBA00022525"/>
    </source>
</evidence>
<evidence type="ECO:0000313" key="9">
    <source>
        <dbReference type="Proteomes" id="UP000192578"/>
    </source>
</evidence>
<dbReference type="PANTHER" id="PTHR12352:SF3">
    <property type="entry name" value="NIDOGEN-2"/>
    <property type="match status" value="1"/>
</dbReference>
<feature type="domain" description="Thyroglobulin type-1" evidence="7">
    <location>
        <begin position="36"/>
        <end position="103"/>
    </location>
</feature>